<feature type="compositionally biased region" description="Polar residues" evidence="6">
    <location>
        <begin position="182"/>
        <end position="196"/>
    </location>
</feature>
<feature type="compositionally biased region" description="Polar residues" evidence="6">
    <location>
        <begin position="1300"/>
        <end position="1327"/>
    </location>
</feature>
<feature type="signal peptide" evidence="7">
    <location>
        <begin position="1"/>
        <end position="28"/>
    </location>
</feature>
<name>A0A8X7C217_9ARAC</name>
<dbReference type="InterPro" id="IPR002557">
    <property type="entry name" value="Chitin-bd_dom"/>
</dbReference>
<dbReference type="PANTHER" id="PTHR23301:SF0">
    <property type="entry name" value="CHITIN-BINDING TYPE-2 DOMAIN-CONTAINING PROTEIN-RELATED"/>
    <property type="match status" value="1"/>
</dbReference>
<feature type="compositionally biased region" description="Low complexity" evidence="6">
    <location>
        <begin position="257"/>
        <end position="276"/>
    </location>
</feature>
<dbReference type="OrthoDB" id="6419672at2759"/>
<feature type="compositionally biased region" description="Polar residues" evidence="6">
    <location>
        <begin position="467"/>
        <end position="483"/>
    </location>
</feature>
<feature type="compositionally biased region" description="Low complexity" evidence="6">
    <location>
        <begin position="1232"/>
        <end position="1244"/>
    </location>
</feature>
<dbReference type="Proteomes" id="UP000886998">
    <property type="component" value="Unassembled WGS sequence"/>
</dbReference>
<feature type="compositionally biased region" description="Polar residues" evidence="6">
    <location>
        <begin position="294"/>
        <end position="329"/>
    </location>
</feature>
<feature type="compositionally biased region" description="Low complexity" evidence="6">
    <location>
        <begin position="365"/>
        <end position="381"/>
    </location>
</feature>
<feature type="region of interest" description="Disordered" evidence="6">
    <location>
        <begin position="174"/>
        <end position="390"/>
    </location>
</feature>
<dbReference type="EMBL" id="BMAV01009574">
    <property type="protein sequence ID" value="GFY53941.1"/>
    <property type="molecule type" value="Genomic_DNA"/>
</dbReference>
<dbReference type="GO" id="GO:0008061">
    <property type="term" value="F:chitin binding"/>
    <property type="evidence" value="ECO:0007669"/>
    <property type="project" value="UniProtKB-KW"/>
</dbReference>
<accession>A0A8X7C217</accession>
<feature type="compositionally biased region" description="Low complexity" evidence="6">
    <location>
        <begin position="746"/>
        <end position="758"/>
    </location>
</feature>
<feature type="compositionally biased region" description="Polar residues" evidence="6">
    <location>
        <begin position="1172"/>
        <end position="1188"/>
    </location>
</feature>
<proteinExistence type="predicted"/>
<dbReference type="PROSITE" id="PS50940">
    <property type="entry name" value="CHIT_BIND_II"/>
    <property type="match status" value="14"/>
</dbReference>
<evidence type="ECO:0000256" key="3">
    <source>
        <dbReference type="ARBA" id="ARBA00022737"/>
    </source>
</evidence>
<feature type="compositionally biased region" description="Low complexity" evidence="6">
    <location>
        <begin position="719"/>
        <end position="731"/>
    </location>
</feature>
<feature type="compositionally biased region" description="Low complexity" evidence="6">
    <location>
        <begin position="856"/>
        <end position="865"/>
    </location>
</feature>
<feature type="domain" description="Chitin-binding type-2" evidence="8">
    <location>
        <begin position="1341"/>
        <end position="1396"/>
    </location>
</feature>
<evidence type="ECO:0000256" key="1">
    <source>
        <dbReference type="ARBA" id="ARBA00022669"/>
    </source>
</evidence>
<feature type="domain" description="Chitin-binding type-2" evidence="8">
    <location>
        <begin position="1471"/>
        <end position="1526"/>
    </location>
</feature>
<keyword evidence="4" id="KW-1015">Disulfide bond</keyword>
<reference evidence="9" key="1">
    <citation type="submission" date="2020-08" db="EMBL/GenBank/DDBJ databases">
        <title>Multicomponent nature underlies the extraordinary mechanical properties of spider dragline silk.</title>
        <authorList>
            <person name="Kono N."/>
            <person name="Nakamura H."/>
            <person name="Mori M."/>
            <person name="Yoshida Y."/>
            <person name="Ohtoshi R."/>
            <person name="Malay A.D."/>
            <person name="Moran D.A.P."/>
            <person name="Tomita M."/>
            <person name="Numata K."/>
            <person name="Arakawa K."/>
        </authorList>
    </citation>
    <scope>NUCLEOTIDE SEQUENCE</scope>
</reference>
<dbReference type="SMART" id="SM00494">
    <property type="entry name" value="ChtBD2"/>
    <property type="match status" value="14"/>
</dbReference>
<dbReference type="InterPro" id="IPR036508">
    <property type="entry name" value="Chitin-bd_dom_sf"/>
</dbReference>
<feature type="domain" description="Chitin-binding type-2" evidence="8">
    <location>
        <begin position="1542"/>
        <end position="1597"/>
    </location>
</feature>
<evidence type="ECO:0000256" key="5">
    <source>
        <dbReference type="ARBA" id="ARBA00023180"/>
    </source>
</evidence>
<feature type="region of interest" description="Disordered" evidence="6">
    <location>
        <begin position="445"/>
        <end position="483"/>
    </location>
</feature>
<keyword evidence="10" id="KW-1185">Reference proteome</keyword>
<comment type="caution">
    <text evidence="9">The sequence shown here is derived from an EMBL/GenBank/DDBJ whole genome shotgun (WGS) entry which is preliminary data.</text>
</comment>
<evidence type="ECO:0000256" key="6">
    <source>
        <dbReference type="SAM" id="MobiDB-lite"/>
    </source>
</evidence>
<feature type="compositionally biased region" description="Low complexity" evidence="6">
    <location>
        <begin position="828"/>
        <end position="849"/>
    </location>
</feature>
<feature type="domain" description="Chitin-binding type-2" evidence="8">
    <location>
        <begin position="43"/>
        <end position="100"/>
    </location>
</feature>
<evidence type="ECO:0000256" key="2">
    <source>
        <dbReference type="ARBA" id="ARBA00022729"/>
    </source>
</evidence>
<evidence type="ECO:0000256" key="7">
    <source>
        <dbReference type="SAM" id="SignalP"/>
    </source>
</evidence>
<dbReference type="SUPFAM" id="SSF57625">
    <property type="entry name" value="Invertebrate chitin-binding proteins"/>
    <property type="match status" value="14"/>
</dbReference>
<feature type="domain" description="Chitin-binding type-2" evidence="8">
    <location>
        <begin position="948"/>
        <end position="1003"/>
    </location>
</feature>
<feature type="region of interest" description="Disordered" evidence="6">
    <location>
        <begin position="585"/>
        <end position="631"/>
    </location>
</feature>
<keyword evidence="3" id="KW-0677">Repeat</keyword>
<feature type="compositionally biased region" description="Low complexity" evidence="6">
    <location>
        <begin position="1189"/>
        <end position="1206"/>
    </location>
</feature>
<feature type="domain" description="Chitin-binding type-2" evidence="8">
    <location>
        <begin position="486"/>
        <end position="541"/>
    </location>
</feature>
<feature type="domain" description="Chitin-binding type-2" evidence="8">
    <location>
        <begin position="1774"/>
        <end position="1820"/>
    </location>
</feature>
<feature type="region of interest" description="Disordered" evidence="6">
    <location>
        <begin position="1172"/>
        <end position="1253"/>
    </location>
</feature>
<dbReference type="GO" id="GO:0005576">
    <property type="term" value="C:extracellular region"/>
    <property type="evidence" value="ECO:0007669"/>
    <property type="project" value="InterPro"/>
</dbReference>
<keyword evidence="5" id="KW-0325">Glycoprotein</keyword>
<feature type="domain" description="Chitin-binding type-2" evidence="8">
    <location>
        <begin position="1824"/>
        <end position="1878"/>
    </location>
</feature>
<feature type="region of interest" description="Disordered" evidence="6">
    <location>
        <begin position="124"/>
        <end position="153"/>
    </location>
</feature>
<evidence type="ECO:0000313" key="10">
    <source>
        <dbReference type="Proteomes" id="UP000886998"/>
    </source>
</evidence>
<dbReference type="InterPro" id="IPR051940">
    <property type="entry name" value="Chitin_bind-dev_reg"/>
</dbReference>
<feature type="compositionally biased region" description="Polar residues" evidence="6">
    <location>
        <begin position="336"/>
        <end position="364"/>
    </location>
</feature>
<feature type="domain" description="Chitin-binding type-2" evidence="8">
    <location>
        <begin position="1424"/>
        <end position="1470"/>
    </location>
</feature>
<organism evidence="9 10">
    <name type="scientific">Trichonephila inaurata madagascariensis</name>
    <dbReference type="NCBI Taxonomy" id="2747483"/>
    <lineage>
        <taxon>Eukaryota</taxon>
        <taxon>Metazoa</taxon>
        <taxon>Ecdysozoa</taxon>
        <taxon>Arthropoda</taxon>
        <taxon>Chelicerata</taxon>
        <taxon>Arachnida</taxon>
        <taxon>Araneae</taxon>
        <taxon>Araneomorphae</taxon>
        <taxon>Entelegynae</taxon>
        <taxon>Araneoidea</taxon>
        <taxon>Nephilidae</taxon>
        <taxon>Trichonephila</taxon>
        <taxon>Trichonephila inaurata</taxon>
    </lineage>
</organism>
<feature type="domain" description="Chitin-binding type-2" evidence="8">
    <location>
        <begin position="1698"/>
        <end position="1753"/>
    </location>
</feature>
<dbReference type="Pfam" id="PF01607">
    <property type="entry name" value="CBM_14"/>
    <property type="match status" value="14"/>
</dbReference>
<feature type="chain" id="PRO_5036489854" evidence="7">
    <location>
        <begin position="29"/>
        <end position="1983"/>
    </location>
</feature>
<feature type="domain" description="Chitin-binding type-2" evidence="8">
    <location>
        <begin position="1080"/>
        <end position="1133"/>
    </location>
</feature>
<feature type="compositionally biased region" description="Low complexity" evidence="6">
    <location>
        <begin position="766"/>
        <end position="793"/>
    </location>
</feature>
<gene>
    <name evidence="9" type="primary">X975_18874</name>
    <name evidence="9" type="ORF">TNIN_259931</name>
</gene>
<evidence type="ECO:0000313" key="9">
    <source>
        <dbReference type="EMBL" id="GFY53941.1"/>
    </source>
</evidence>
<keyword evidence="1" id="KW-0147">Chitin-binding</keyword>
<dbReference type="Gene3D" id="2.170.140.10">
    <property type="entry name" value="Chitin binding domain"/>
    <property type="match status" value="14"/>
</dbReference>
<feature type="region of interest" description="Disordered" evidence="6">
    <location>
        <begin position="679"/>
        <end position="865"/>
    </location>
</feature>
<feature type="compositionally biased region" description="Polar residues" evidence="6">
    <location>
        <begin position="801"/>
        <end position="827"/>
    </location>
</feature>
<feature type="domain" description="Chitin-binding type-2" evidence="8">
    <location>
        <begin position="1034"/>
        <end position="1079"/>
    </location>
</feature>
<feature type="compositionally biased region" description="Polar residues" evidence="6">
    <location>
        <begin position="1207"/>
        <end position="1222"/>
    </location>
</feature>
<sequence>MSGRSKNWLSIVVYFGVFTSLFAKGVSSSVINRQCRAGVCDDRPECPRTSCRCIYPSKIDCTVYYQCVQGKPVQYRCSQGLLFNTDTLTCDYDFNVNCTLGLSTSSIDSTSTALPTTTTTLKPQSTVINDDETTPQSPHTSEELTTKASTSGITETNFTDNVYTSTSEEISIISTRTTNTELPDTSNEATNSNFPEVTSEKTDSEGPNTSSETTNSKFPDTSSETTNSEFPDTSSETTNSKFPGTSSETTNSEFPDTSSETTNSEFSSTSGESTNSKFPEITTEKTHSELPEASSETTNSKFPEITTGKTYSEFPDTSSVTSNSKFTEMTSEETPSEVPDTSSKTTNSNFPEIISETTSSELPDTSSDTTNTKSTSTLTETIEPKNPDIITRTTDSDNLITSTEISSTITDIVSPTIANHTFIATTSRKISTDSLDTTIAPKKETTITSSDKSSNPFTDSSSEHTFETLSTRNIPPEISTTKQPSNWTCPSRFGLFPDPEDCNKYYQCSQWEPVHETCDSGLHFNPIKMLCDWADRAGCDSQTSSASTEYSQYTEQTNFPEISTKHFSTDNILNETTYSDSIVTDSNSTTDKISTSSDNVRTETITSTSESPLTNRSPISEMTVSTEKSTTVSYTPIETTSSMNITTSDIITTSERGLSSETTSSKAIRTSVDIVTGSEQVSTETEVTLLPKTETTSDDSSTGTEQVSTEGEITLLPKTETTSGDSSTGTEQVSTEGKITLLPTATTTSDDSSSDSSSIATEKEPISPTTITSTSSEISTETVHIELSTSMMTSDEDSTNPDHVSTEKVSTSPPTIMTSDKISTENKPTPTTDSMTISDSSSSSSNGISTEKEETSTITSSDEITTNSNFSSTVIQTTFTTKDITTAENISTLNTNTATRIVPTSRYSSTDIAFTTGNNFSTTPIEISTDDAIKTTTVEKETTSDGTNFTCPTRFGIYPDPKNCNKFYHCSHWTEYHKTCPSNLHFNPVLQVCDWPYRAGCEKSSSTTITVQSTTTSKPVTNNDTYCDCDSCELPIPEDCNSYILCIDRKVIPISCGSELNFNPMTGTCDWEENVQCEKNIQCPEPTGRFPYPHSCTHFMDCKNSEMTIKKCPESMTYDAIAQTCSWSASCEGDKTSTETTTSTTIKDYTIVTTSEAFSDYTETTRLFTSTEITTSSKQDENTSTLKPSSFETTTGETSTTSFSTTDIPKSTNYIDDVSTNVSSSPTDEETTTTVQSSTNTEITTSDHPNTITTTSIKEDISTTILPLTTKNITDPEHENITSEASTEFSTSVPKFTSSETVSSTILPNSSTNSVSETPPISTPQNVSSTSTHETTTSLSDFLCPSRFGLFPDPENCFRFYHCSHWKPHHKWCPSGLHFNPELQVCDWPYRAGCGKSLKKTTPDTSQGKEDVTFNQTCDCECCFYPDKNDCSKYMLCLNGVLHKGQCAEGLLFDSASNNCDLADRVKCPLTSICVSPSGIYPHPSNCSVFYRCDNGRPFLEKCLNDKHFSVAKSKCVEPCEAKCDQTLDCVATVPPPGVSDSSICIEDEGLYPVKNDCSAFYQCAEGNAYFVRCPDGLHFNVEYGVCELPCDAKCDLQLDCPLSSAQVNSKSFKISTFYCPRPNGLFPAPQDCSSYYLCSRGKKHLLYCPPGMHFSVVDETCESPCKAQCSKNIDCPHPVLPKNKEVTSTSLLLLPIELQCKTSNGKFSNPKDCSSFYICLDGKAHLEFCSDGLHFDPEDKECKSPCVAGCDTSIECPIEIPRAKANCSCENCFLPDATDCSAYYFCSQNYLTKGYCPYGMLFDRQTSQCQNQTNVICEAIGDPALCKEPYGIFSYPGYCKKFVHCIDSVAHIQNCEDSLEFDPEIRTCTNPKGYCGNISKALASNSVRDNEIKTSINNSSLPSNKASHHKENSTTQVCQTVPGVICPCACRVTTYDDCNSFYHCRGDGKACKKFCPQGLYFNKKTMVCDLPQNIECRGKHLL</sequence>
<feature type="compositionally biased region" description="Polar residues" evidence="6">
    <location>
        <begin position="205"/>
        <end position="256"/>
    </location>
</feature>
<feature type="domain" description="Chitin-binding type-2" evidence="8">
    <location>
        <begin position="1938"/>
        <end position="1979"/>
    </location>
</feature>
<keyword evidence="2 7" id="KW-0732">Signal</keyword>
<feature type="domain" description="Chitin-binding type-2" evidence="8">
    <location>
        <begin position="1617"/>
        <end position="1672"/>
    </location>
</feature>
<protein>
    <submittedName>
        <fullName evidence="9">Chondroitin proteoglycan 2</fullName>
    </submittedName>
</protein>
<evidence type="ECO:0000259" key="8">
    <source>
        <dbReference type="PROSITE" id="PS50940"/>
    </source>
</evidence>
<feature type="compositionally biased region" description="Polar residues" evidence="6">
    <location>
        <begin position="446"/>
        <end position="460"/>
    </location>
</feature>
<evidence type="ECO:0000256" key="4">
    <source>
        <dbReference type="ARBA" id="ARBA00023157"/>
    </source>
</evidence>
<feature type="region of interest" description="Disordered" evidence="6">
    <location>
        <begin position="1300"/>
        <end position="1333"/>
    </location>
</feature>
<dbReference type="PANTHER" id="PTHR23301">
    <property type="entry name" value="CHITIN BINDING PERITROPHIN-A"/>
    <property type="match status" value="1"/>
</dbReference>